<dbReference type="InterPro" id="IPR036038">
    <property type="entry name" value="Aminotransferase-like"/>
</dbReference>
<accession>A0ABR1GB45</accession>
<reference evidence="1 2" key="1">
    <citation type="submission" date="2024-03" db="EMBL/GenBank/DDBJ databases">
        <title>Aureococcus anophagefferens CCMP1851 and Kratosvirus quantuckense: Draft genome of a second virus-susceptible host strain in the model system.</title>
        <authorList>
            <person name="Chase E."/>
            <person name="Truchon A.R."/>
            <person name="Schepens W."/>
            <person name="Wilhelm S.W."/>
        </authorList>
    </citation>
    <scope>NUCLEOTIDE SEQUENCE [LARGE SCALE GENOMIC DNA]</scope>
    <source>
        <strain evidence="1 2">CCMP1851</strain>
    </source>
</reference>
<evidence type="ECO:0000313" key="2">
    <source>
        <dbReference type="Proteomes" id="UP001363151"/>
    </source>
</evidence>
<dbReference type="PIRSF" id="PIRSF006468">
    <property type="entry name" value="BCAT1"/>
    <property type="match status" value="1"/>
</dbReference>
<dbReference type="InterPro" id="IPR033939">
    <property type="entry name" value="BCAT_family"/>
</dbReference>
<dbReference type="InterPro" id="IPR001544">
    <property type="entry name" value="Aminotrans_IV"/>
</dbReference>
<dbReference type="Proteomes" id="UP001363151">
    <property type="component" value="Unassembled WGS sequence"/>
</dbReference>
<name>A0ABR1GB45_AURAN</name>
<protein>
    <submittedName>
        <fullName evidence="1">Branched-chain-amino-acid transaminase</fullName>
    </submittedName>
</protein>
<dbReference type="CDD" id="cd01557">
    <property type="entry name" value="BCAT_beta_family"/>
    <property type="match status" value="1"/>
</dbReference>
<dbReference type="NCBIfam" id="TIGR01123">
    <property type="entry name" value="ilvE_II"/>
    <property type="match status" value="1"/>
</dbReference>
<proteinExistence type="predicted"/>
<dbReference type="SUPFAM" id="SSF56752">
    <property type="entry name" value="D-aminoacid aminotransferase-like PLP-dependent enzymes"/>
    <property type="match status" value="1"/>
</dbReference>
<dbReference type="Gene3D" id="3.30.470.10">
    <property type="match status" value="1"/>
</dbReference>
<dbReference type="InterPro" id="IPR005786">
    <property type="entry name" value="B_amino_transII"/>
</dbReference>
<organism evidence="1 2">
    <name type="scientific">Aureococcus anophagefferens</name>
    <name type="common">Harmful bloom alga</name>
    <dbReference type="NCBI Taxonomy" id="44056"/>
    <lineage>
        <taxon>Eukaryota</taxon>
        <taxon>Sar</taxon>
        <taxon>Stramenopiles</taxon>
        <taxon>Ochrophyta</taxon>
        <taxon>Pelagophyceae</taxon>
        <taxon>Pelagomonadales</taxon>
        <taxon>Pelagomonadaceae</taxon>
        <taxon>Aureococcus</taxon>
    </lineage>
</organism>
<dbReference type="PANTHER" id="PTHR42825">
    <property type="entry name" value="AMINO ACID AMINOTRANSFERASE"/>
    <property type="match status" value="1"/>
</dbReference>
<dbReference type="GO" id="GO:0004084">
    <property type="term" value="F:branched-chain-amino-acid transaminase activity"/>
    <property type="evidence" value="ECO:0007669"/>
    <property type="project" value="InterPro"/>
</dbReference>
<dbReference type="EMBL" id="JBBJCI010000037">
    <property type="protein sequence ID" value="KAK7250388.1"/>
    <property type="molecule type" value="Genomic_DNA"/>
</dbReference>
<dbReference type="KEGG" id="aaf:AURANDRAFT_31991"/>
<dbReference type="PANTHER" id="PTHR42825:SF2">
    <property type="entry name" value="BRANCHED-CHAIN-AMINO-ACID AMINOTRANSFERASE 3, CHLOROPLASTIC-RELATED"/>
    <property type="match status" value="1"/>
</dbReference>
<dbReference type="InterPro" id="IPR043132">
    <property type="entry name" value="BCAT-like_C"/>
</dbReference>
<keyword evidence="2" id="KW-1185">Reference proteome</keyword>
<sequence length="408" mass="43897">MASISSSIGRALRPGRRCFHVASRANGGRQPSWAPLVRCQRPPAPPGAGSRRGLGAGVEVGSAGLDWARIGFHFQPTNGFVKFDWKDGRWDAGTFEPEPYLKMHVMSSAIHYGQGVYEGAKAHHCADGEVRLWNIDANAKRMTEGCARMMMPEVPEALFVKACEWAVAANLAYVPPYGSGGAMYIRPYIFGHGPQLGLSPAPTFSFCVLAIPVSSYYAGGLKPIDVLVADGYDRAAPQGVGNVKASGNYGSDILVTLNARAEGYPTVLYLDAKEKKYVEEFSVSNFVGLKAGAGGQLTYVTPDTDSVLRSTTNDLLMELAASDDFGMAVERRPVPVEELDDFDEVAGCGTAVVMMGVKSITLKDKVYEYGSIDNVERLYDRYRAIQFGEAPDAFGWGSVVPPLPDAAA</sequence>
<dbReference type="InterPro" id="IPR043131">
    <property type="entry name" value="BCAT-like_N"/>
</dbReference>
<dbReference type="Gene3D" id="3.20.10.10">
    <property type="entry name" value="D-amino Acid Aminotransferase, subunit A, domain 2"/>
    <property type="match status" value="1"/>
</dbReference>
<gene>
    <name evidence="1" type="ORF">SO694_00007632</name>
</gene>
<dbReference type="NCBIfam" id="NF009897">
    <property type="entry name" value="PRK13357.1"/>
    <property type="match status" value="1"/>
</dbReference>
<comment type="caution">
    <text evidence="1">The sequence shown here is derived from an EMBL/GenBank/DDBJ whole genome shotgun (WGS) entry which is preliminary data.</text>
</comment>
<dbReference type="Pfam" id="PF01063">
    <property type="entry name" value="Aminotran_4"/>
    <property type="match status" value="1"/>
</dbReference>
<dbReference type="GO" id="GO:0009081">
    <property type="term" value="P:branched-chain amino acid metabolic process"/>
    <property type="evidence" value="ECO:0007669"/>
    <property type="project" value="InterPro"/>
</dbReference>
<evidence type="ECO:0000313" key="1">
    <source>
        <dbReference type="EMBL" id="KAK7250388.1"/>
    </source>
</evidence>